<dbReference type="PANTHER" id="PTHR43119">
    <property type="entry name" value="ABC TRANSPORT PROTEIN ATP-BINDING COMPONENT-RELATED"/>
    <property type="match status" value="1"/>
</dbReference>
<dbReference type="GO" id="GO:0016887">
    <property type="term" value="F:ATP hydrolysis activity"/>
    <property type="evidence" value="ECO:0007669"/>
    <property type="project" value="InterPro"/>
</dbReference>
<sequence>MPSPLLELLSVSCSIKTGDVLFDDVNIKVEDGDIVIIQGKSGSGKSTLLKCIGHLVTYDGHILYRGKTTQQIGIPLYRTKVLYVPQRPSLLPGSPVDFLRTILSLGAHQVHLKETNSGFKEVHKRATEISHQWGVSDDLWERDWTQLSGGEAQRLLLAVAVSLDTAEVLLLDEPTSALDSESSTLVEEFMVEHVNSEQSSLRALVWITHSAEQGRRVGNKFVYFSGGTCTEDSPTTSSISAV</sequence>
<keyword evidence="2" id="KW-1185">Reference proteome</keyword>
<dbReference type="InterPro" id="IPR003593">
    <property type="entry name" value="AAA+_ATPase"/>
</dbReference>
<dbReference type="Pfam" id="PF00005">
    <property type="entry name" value="ABC_tran"/>
    <property type="match status" value="1"/>
</dbReference>
<dbReference type="InterPro" id="IPR027417">
    <property type="entry name" value="P-loop_NTPase"/>
</dbReference>
<dbReference type="SUPFAM" id="SSF52540">
    <property type="entry name" value="P-loop containing nucleoside triphosphate hydrolases"/>
    <property type="match status" value="1"/>
</dbReference>
<dbReference type="PROSITE" id="PS00211">
    <property type="entry name" value="ABC_TRANSPORTER_1"/>
    <property type="match status" value="1"/>
</dbReference>
<dbReference type="Gene3D" id="3.40.50.300">
    <property type="entry name" value="P-loop containing nucleotide triphosphate hydrolases"/>
    <property type="match status" value="1"/>
</dbReference>
<dbReference type="OrthoDB" id="6593433at2759"/>
<comment type="caution">
    <text evidence="1">The sequence shown here is derived from an EMBL/GenBank/DDBJ whole genome shotgun (WGS) entry which is preliminary data.</text>
</comment>
<accession>A0A8H5B3G9</accession>
<dbReference type="Proteomes" id="UP000541558">
    <property type="component" value="Unassembled WGS sequence"/>
</dbReference>
<gene>
    <name evidence="1" type="ORF">D9611_004701</name>
</gene>
<organism evidence="1 2">
    <name type="scientific">Ephemerocybe angulata</name>
    <dbReference type="NCBI Taxonomy" id="980116"/>
    <lineage>
        <taxon>Eukaryota</taxon>
        <taxon>Fungi</taxon>
        <taxon>Dikarya</taxon>
        <taxon>Basidiomycota</taxon>
        <taxon>Agaricomycotina</taxon>
        <taxon>Agaricomycetes</taxon>
        <taxon>Agaricomycetidae</taxon>
        <taxon>Agaricales</taxon>
        <taxon>Agaricineae</taxon>
        <taxon>Psathyrellaceae</taxon>
        <taxon>Ephemerocybe</taxon>
    </lineage>
</organism>
<evidence type="ECO:0000313" key="2">
    <source>
        <dbReference type="Proteomes" id="UP000541558"/>
    </source>
</evidence>
<dbReference type="AlphaFoldDB" id="A0A8H5B3G9"/>
<dbReference type="SMART" id="SM00382">
    <property type="entry name" value="AAA"/>
    <property type="match status" value="1"/>
</dbReference>
<proteinExistence type="predicted"/>
<dbReference type="PANTHER" id="PTHR43119:SF1">
    <property type="entry name" value="ABC TRANSPORTER DOMAIN-CONTAINING PROTEIN"/>
    <property type="match status" value="1"/>
</dbReference>
<dbReference type="EMBL" id="JAACJK010000220">
    <property type="protein sequence ID" value="KAF5315855.1"/>
    <property type="molecule type" value="Genomic_DNA"/>
</dbReference>
<name>A0A8H5B3G9_9AGAR</name>
<dbReference type="PROSITE" id="PS50893">
    <property type="entry name" value="ABC_TRANSPORTER_2"/>
    <property type="match status" value="1"/>
</dbReference>
<protein>
    <submittedName>
        <fullName evidence="1">Uncharacterized protein</fullName>
    </submittedName>
</protein>
<dbReference type="InterPro" id="IPR003439">
    <property type="entry name" value="ABC_transporter-like_ATP-bd"/>
</dbReference>
<dbReference type="InterPro" id="IPR017871">
    <property type="entry name" value="ABC_transporter-like_CS"/>
</dbReference>
<reference evidence="1 2" key="1">
    <citation type="journal article" date="2020" name="ISME J.">
        <title>Uncovering the hidden diversity of litter-decomposition mechanisms in mushroom-forming fungi.</title>
        <authorList>
            <person name="Floudas D."/>
            <person name="Bentzer J."/>
            <person name="Ahren D."/>
            <person name="Johansson T."/>
            <person name="Persson P."/>
            <person name="Tunlid A."/>
        </authorList>
    </citation>
    <scope>NUCLEOTIDE SEQUENCE [LARGE SCALE GENOMIC DNA]</scope>
    <source>
        <strain evidence="1 2">CBS 175.51</strain>
    </source>
</reference>
<dbReference type="GO" id="GO:0005524">
    <property type="term" value="F:ATP binding"/>
    <property type="evidence" value="ECO:0007669"/>
    <property type="project" value="UniProtKB-KW"/>
</dbReference>
<evidence type="ECO:0000313" key="1">
    <source>
        <dbReference type="EMBL" id="KAF5315855.1"/>
    </source>
</evidence>